<dbReference type="Proteomes" id="UP000594892">
    <property type="component" value="Plasmid unnamed2"/>
</dbReference>
<sequence length="62" mass="6913">MTSFLLWKPFSQVSTDPKITGQVSGSSLIRQFLINRPVCIEHQINHSPSAQGILDSRTNTND</sequence>
<reference evidence="1 2" key="1">
    <citation type="submission" date="2020-12" db="EMBL/GenBank/DDBJ databases">
        <title>FDA dAtabase for Regulatory Grade micrObial Sequences (FDA-ARGOS): Supporting development and validation of Infectious Disease Dx tests.</title>
        <authorList>
            <person name="Minogue T."/>
            <person name="Wolcott M."/>
            <person name="Wasieloski L."/>
            <person name="Aguilar W."/>
            <person name="Moore D."/>
            <person name="Jaissle J."/>
            <person name="Tallon L."/>
            <person name="Sadzewicz L."/>
            <person name="Zhao X."/>
            <person name="Boylan J."/>
            <person name="Ott S."/>
            <person name="Bowen H."/>
            <person name="Vavikolanu K."/>
            <person name="Mehta A."/>
            <person name="Aluvathingal J."/>
            <person name="Nadendla S."/>
            <person name="Yan Y."/>
            <person name="Sichtig H."/>
        </authorList>
    </citation>
    <scope>NUCLEOTIDE SEQUENCE [LARGE SCALE GENOMIC DNA]</scope>
    <source>
        <strain evidence="1 2">FDAARGOS_949</strain>
        <plasmid evidence="1 2">unnamed2</plasmid>
    </source>
</reference>
<evidence type="ECO:0000313" key="1">
    <source>
        <dbReference type="EMBL" id="QPQ94876.1"/>
    </source>
</evidence>
<accession>A0AAP9Y5B0</accession>
<dbReference type="EMBL" id="CP065603">
    <property type="protein sequence ID" value="QPQ94876.1"/>
    <property type="molecule type" value="Genomic_DNA"/>
</dbReference>
<protein>
    <submittedName>
        <fullName evidence="1">Uncharacterized protein</fullName>
    </submittedName>
</protein>
<proteinExistence type="predicted"/>
<organism evidence="1 2">
    <name type="scientific">Burkholderia glumae</name>
    <name type="common">Pseudomonas glumae</name>
    <dbReference type="NCBI Taxonomy" id="337"/>
    <lineage>
        <taxon>Bacteria</taxon>
        <taxon>Pseudomonadati</taxon>
        <taxon>Pseudomonadota</taxon>
        <taxon>Betaproteobacteria</taxon>
        <taxon>Burkholderiales</taxon>
        <taxon>Burkholderiaceae</taxon>
        <taxon>Burkholderia</taxon>
    </lineage>
</organism>
<name>A0AAP9Y5B0_BURGL</name>
<dbReference type="AlphaFoldDB" id="A0AAP9Y5B0"/>
<dbReference type="GeneID" id="45698969"/>
<dbReference type="RefSeq" id="WP_127913914.1">
    <property type="nucleotide sequence ID" value="NZ_CP021077.1"/>
</dbReference>
<geneLocation type="plasmid" evidence="1 2">
    <name>unnamed2</name>
</geneLocation>
<gene>
    <name evidence="1" type="ORF">I6H06_29440</name>
</gene>
<evidence type="ECO:0000313" key="2">
    <source>
        <dbReference type="Proteomes" id="UP000594892"/>
    </source>
</evidence>
<keyword evidence="1" id="KW-0614">Plasmid</keyword>